<dbReference type="CDD" id="cd07344">
    <property type="entry name" value="M48_yhfN_like"/>
    <property type="match status" value="1"/>
</dbReference>
<dbReference type="InterPro" id="IPR053136">
    <property type="entry name" value="UTP_pyrophosphatase-like"/>
</dbReference>
<dbReference type="AlphaFoldDB" id="A0A645CV07"/>
<dbReference type="PANTHER" id="PTHR30399:SF1">
    <property type="entry name" value="UTP PYROPHOSPHATASE"/>
    <property type="match status" value="1"/>
</dbReference>
<reference evidence="2" key="1">
    <citation type="submission" date="2019-08" db="EMBL/GenBank/DDBJ databases">
        <authorList>
            <person name="Kucharzyk K."/>
            <person name="Murdoch R.W."/>
            <person name="Higgins S."/>
            <person name="Loffler F."/>
        </authorList>
    </citation>
    <scope>NUCLEOTIDE SEQUENCE</scope>
</reference>
<organism evidence="2">
    <name type="scientific">bioreactor metagenome</name>
    <dbReference type="NCBI Taxonomy" id="1076179"/>
    <lineage>
        <taxon>unclassified sequences</taxon>
        <taxon>metagenomes</taxon>
        <taxon>ecological metagenomes</taxon>
    </lineage>
</organism>
<dbReference type="EMBL" id="VSSQ01030257">
    <property type="protein sequence ID" value="MPM80719.1"/>
    <property type="molecule type" value="Genomic_DNA"/>
</dbReference>
<dbReference type="Pfam" id="PF01863">
    <property type="entry name" value="YgjP-like"/>
    <property type="match status" value="1"/>
</dbReference>
<name>A0A645CV07_9ZZZZ</name>
<accession>A0A645CV07</accession>
<feature type="domain" description="YgjP-like metallopeptidase" evidence="1">
    <location>
        <begin position="22"/>
        <end position="223"/>
    </location>
</feature>
<dbReference type="Gene3D" id="3.30.2010.10">
    <property type="entry name" value="Metalloproteases ('zincins'), catalytic domain"/>
    <property type="match status" value="1"/>
</dbReference>
<comment type="caution">
    <text evidence="2">The sequence shown here is derived from an EMBL/GenBank/DDBJ whole genome shotgun (WGS) entry which is preliminary data.</text>
</comment>
<proteinExistence type="predicted"/>
<evidence type="ECO:0000259" key="1">
    <source>
        <dbReference type="Pfam" id="PF01863"/>
    </source>
</evidence>
<sequence length="230" mass="27134">MTAILLGGKKFTYNLVRKSISSIRLRLITNHSFSVSAPYLTPNFLIQKFIQNNAKWIINHSQKISTKSKISQLKKITILDKDYQLEFINTQNDSIIILESEQKIYANISKLTELHIKKILEKKLRPFALKLIKNELQQLSNQFGFKYNHVTVRNQSSRFGSCSSRGNLNFNWQIILFPIDKFRHILLHELNHLKIKNHAKTFWDQLIIYDPNCKSNNLWLKQHGTKYFLF</sequence>
<protein>
    <recommendedName>
        <fullName evidence="1">YgjP-like metallopeptidase domain-containing protein</fullName>
    </recommendedName>
</protein>
<dbReference type="InterPro" id="IPR002725">
    <property type="entry name" value="YgjP-like_metallopeptidase"/>
</dbReference>
<dbReference type="PANTHER" id="PTHR30399">
    <property type="entry name" value="UNCHARACTERIZED PROTEIN YGJP"/>
    <property type="match status" value="1"/>
</dbReference>
<gene>
    <name evidence="2" type="ORF">SDC9_127769</name>
</gene>
<evidence type="ECO:0000313" key="2">
    <source>
        <dbReference type="EMBL" id="MPM80719.1"/>
    </source>
</evidence>